<keyword evidence="3" id="KW-0067">ATP-binding</keyword>
<dbReference type="PANTHER" id="PTHR42788">
    <property type="entry name" value="TAURINE IMPORT ATP-BINDING PROTEIN-RELATED"/>
    <property type="match status" value="1"/>
</dbReference>
<dbReference type="InterPro" id="IPR050166">
    <property type="entry name" value="ABC_transporter_ATP-bind"/>
</dbReference>
<dbReference type="EMBL" id="CAKMAB010000005">
    <property type="protein sequence ID" value="CAH1055039.1"/>
    <property type="molecule type" value="Genomic_DNA"/>
</dbReference>
<keyword evidence="3" id="KW-0547">Nucleotide-binding</keyword>
<sequence length="72" mass="7671">MPILEVENLSKEYKGTGKMNVFRALNGISLSVVSGELVAIMGPSGSGKTTLLNILSGIDTEYSGVVRMQRLV</sequence>
<feature type="domain" description="ABC transporter" evidence="2">
    <location>
        <begin position="25"/>
        <end position="68"/>
    </location>
</feature>
<dbReference type="SUPFAM" id="SSF52540">
    <property type="entry name" value="P-loop containing nucleoside triphosphate hydrolases"/>
    <property type="match status" value="1"/>
</dbReference>
<dbReference type="GO" id="GO:0005524">
    <property type="term" value="F:ATP binding"/>
    <property type="evidence" value="ECO:0007669"/>
    <property type="project" value="UniProtKB-KW"/>
</dbReference>
<comment type="caution">
    <text evidence="3">The sequence shown here is derived from an EMBL/GenBank/DDBJ whole genome shotgun (WGS) entry which is preliminary data.</text>
</comment>
<dbReference type="Gene3D" id="3.40.50.300">
    <property type="entry name" value="P-loop containing nucleotide triphosphate hydrolases"/>
    <property type="match status" value="1"/>
</dbReference>
<organism evidence="3 4">
    <name type="scientific">Paenibacillus pseudetheri</name>
    <dbReference type="NCBI Taxonomy" id="2897682"/>
    <lineage>
        <taxon>Bacteria</taxon>
        <taxon>Bacillati</taxon>
        <taxon>Bacillota</taxon>
        <taxon>Bacilli</taxon>
        <taxon>Bacillales</taxon>
        <taxon>Paenibacillaceae</taxon>
        <taxon>Paenibacillus</taxon>
    </lineage>
</organism>
<accession>A0ABM9B976</accession>
<protein>
    <submittedName>
        <fullName evidence="3">ABC transporter ATP-binding protein YxdL</fullName>
    </submittedName>
</protein>
<dbReference type="Proteomes" id="UP000838749">
    <property type="component" value="Unassembled WGS sequence"/>
</dbReference>
<evidence type="ECO:0000256" key="1">
    <source>
        <dbReference type="ARBA" id="ARBA00022448"/>
    </source>
</evidence>
<name>A0ABM9B976_9BACL</name>
<keyword evidence="1" id="KW-0813">Transport</keyword>
<proteinExistence type="predicted"/>
<dbReference type="InterPro" id="IPR027417">
    <property type="entry name" value="P-loop_NTPase"/>
</dbReference>
<evidence type="ECO:0000313" key="3">
    <source>
        <dbReference type="EMBL" id="CAH1055039.1"/>
    </source>
</evidence>
<evidence type="ECO:0000313" key="4">
    <source>
        <dbReference type="Proteomes" id="UP000838749"/>
    </source>
</evidence>
<keyword evidence="4" id="KW-1185">Reference proteome</keyword>
<reference evidence="3" key="1">
    <citation type="submission" date="2021-12" db="EMBL/GenBank/DDBJ databases">
        <authorList>
            <person name="Criscuolo A."/>
        </authorList>
    </citation>
    <scope>NUCLEOTIDE SEQUENCE</scope>
    <source>
        <strain evidence="3">CIP111894</strain>
    </source>
</reference>
<dbReference type="RefSeq" id="WP_341482485.1">
    <property type="nucleotide sequence ID" value="NZ_CAKMAB010000005.1"/>
</dbReference>
<dbReference type="PANTHER" id="PTHR42788:SF13">
    <property type="entry name" value="ALIPHATIC SULFONATES IMPORT ATP-BINDING PROTEIN SSUB"/>
    <property type="match status" value="1"/>
</dbReference>
<dbReference type="Pfam" id="PF00005">
    <property type="entry name" value="ABC_tran"/>
    <property type="match status" value="1"/>
</dbReference>
<gene>
    <name evidence="3" type="primary">yxdL_2</name>
    <name evidence="3" type="ORF">PAECIP111894_01189</name>
</gene>
<dbReference type="InterPro" id="IPR003439">
    <property type="entry name" value="ABC_transporter-like_ATP-bd"/>
</dbReference>
<evidence type="ECO:0000259" key="2">
    <source>
        <dbReference type="Pfam" id="PF00005"/>
    </source>
</evidence>